<feature type="domain" description="Disease resistance R13L4/SHOC-2-like LRR" evidence="3">
    <location>
        <begin position="331"/>
        <end position="525"/>
    </location>
</feature>
<accession>A0ABC9FZ54</accession>
<dbReference type="EMBL" id="OZ075118">
    <property type="protein sequence ID" value="CAL5084788.1"/>
    <property type="molecule type" value="Genomic_DNA"/>
</dbReference>
<dbReference type="SUPFAM" id="SSF52047">
    <property type="entry name" value="RNI-like"/>
    <property type="match status" value="1"/>
</dbReference>
<feature type="coiled-coil region" evidence="2">
    <location>
        <begin position="34"/>
        <end position="61"/>
    </location>
</feature>
<dbReference type="AlphaFoldDB" id="A0ABC9FZ54"/>
<keyword evidence="1" id="KW-0677">Repeat</keyword>
<dbReference type="PANTHER" id="PTHR47186">
    <property type="entry name" value="LEUCINE-RICH REPEAT-CONTAINING PROTEIN 57"/>
    <property type="match status" value="1"/>
</dbReference>
<evidence type="ECO:0000313" key="5">
    <source>
        <dbReference type="Proteomes" id="UP001497457"/>
    </source>
</evidence>
<dbReference type="Pfam" id="PF23598">
    <property type="entry name" value="LRR_14"/>
    <property type="match status" value="1"/>
</dbReference>
<evidence type="ECO:0000256" key="1">
    <source>
        <dbReference type="ARBA" id="ARBA00022737"/>
    </source>
</evidence>
<name>A0ABC9FZ54_9POAL</name>
<evidence type="ECO:0000259" key="3">
    <source>
        <dbReference type="Pfam" id="PF23598"/>
    </source>
</evidence>
<gene>
    <name evidence="4" type="ORF">URODEC1_LOCUS110769</name>
</gene>
<evidence type="ECO:0000256" key="2">
    <source>
        <dbReference type="SAM" id="Coils"/>
    </source>
</evidence>
<keyword evidence="2" id="KW-0175">Coiled coil</keyword>
<organism evidence="4 5">
    <name type="scientific">Urochloa decumbens</name>
    <dbReference type="NCBI Taxonomy" id="240449"/>
    <lineage>
        <taxon>Eukaryota</taxon>
        <taxon>Viridiplantae</taxon>
        <taxon>Streptophyta</taxon>
        <taxon>Embryophyta</taxon>
        <taxon>Tracheophyta</taxon>
        <taxon>Spermatophyta</taxon>
        <taxon>Magnoliopsida</taxon>
        <taxon>Liliopsida</taxon>
        <taxon>Poales</taxon>
        <taxon>Poaceae</taxon>
        <taxon>PACMAD clade</taxon>
        <taxon>Panicoideae</taxon>
        <taxon>Panicodae</taxon>
        <taxon>Paniceae</taxon>
        <taxon>Melinidinae</taxon>
        <taxon>Urochloa</taxon>
    </lineage>
</organism>
<protein>
    <recommendedName>
        <fullName evidence="3">Disease resistance R13L4/SHOC-2-like LRR domain-containing protein</fullName>
    </recommendedName>
</protein>
<dbReference type="Proteomes" id="UP001497457">
    <property type="component" value="Chromosome 8b"/>
</dbReference>
<dbReference type="InterPro" id="IPR032675">
    <property type="entry name" value="LRR_dom_sf"/>
</dbReference>
<dbReference type="InterPro" id="IPR055414">
    <property type="entry name" value="LRR_R13L4/SHOC2-like"/>
</dbReference>
<reference evidence="4" key="1">
    <citation type="submission" date="2024-10" db="EMBL/GenBank/DDBJ databases">
        <authorList>
            <person name="Ryan C."/>
        </authorList>
    </citation>
    <scope>NUCLEOTIDE SEQUENCE [LARGE SCALE GENOMIC DNA]</scope>
</reference>
<sequence length="585" mass="66848">MSAVAPGNSASRRLADEVLGPLLARLTTLKTLVRGEDQDLLEKIERELAELKDVVSRVEEREMEIRYSFDPIERHIDDALRGVPVASDGIRSKLSVVDAELDIIKAKVRTAYNLSSNDCCCRQEDGSARQSQTATLARRREMEMIRHQQSPQMRHLRLAVGGFEERLRGCVLCLAAFVEDDITIKKRLLIHWWIGEGFVESSIEGNSRFGELVDKGFLTPLPKPHCSKIHRCKMLPWMQRDLLPDMARRSAFLDSDLSRARRAILQHGRRVTPPFKFNPAVRAIYNISQKYVQLGEGWFAEMKELRTLQLGQWRQFGPLEQIADPIKSHIEVSGTEHLADLDKCTNLRYISFRGISRIHSLPDSIGKLRELVVLDLRACHDLQELGQGITKLHQLEYLDLSECHLLIGIPKGIGRLTRLEVLKGFVIANFNCRNPSRLHDLTNLQRLRKLSITIGKAAAPEVDEFKKLGELKALKSLTISWGVHKDESPAAMEFALPPDLDKLDLRCFPLPNFVQWVRPKDVKKLYIRGGGLRTFGDDEDWKVEVLQLRFLKYFHCDHGTLQRSFKNLKPDLTLIHECPNFRAES</sequence>
<evidence type="ECO:0000313" key="4">
    <source>
        <dbReference type="EMBL" id="CAL5084788.1"/>
    </source>
</evidence>
<keyword evidence="5" id="KW-1185">Reference proteome</keyword>
<dbReference type="PANTHER" id="PTHR47186:SF54">
    <property type="entry name" value="DISEASE RESISTANCE RPP13-LIKE PROTEIN 4"/>
    <property type="match status" value="1"/>
</dbReference>
<dbReference type="Gene3D" id="3.80.10.10">
    <property type="entry name" value="Ribonuclease Inhibitor"/>
    <property type="match status" value="1"/>
</dbReference>
<proteinExistence type="predicted"/>